<evidence type="ECO:0000256" key="1">
    <source>
        <dbReference type="SAM" id="Phobius"/>
    </source>
</evidence>
<protein>
    <submittedName>
        <fullName evidence="2">Putative membrane protein</fullName>
    </submittedName>
</protein>
<feature type="transmembrane region" description="Helical" evidence="1">
    <location>
        <begin position="88"/>
        <end position="108"/>
    </location>
</feature>
<sequence>MNKKNETSKLTFMGVMLALTIVFILTSMVPNPASANIAVLLFLPTILTAVIYGFKSGAIMGLCAGTASLLRALLMPNSPLDPFFINPLVSVIPRICIGLVAAFVFALLHRKLKVNRIVSSSIAAGFGMFTNTLLVIGSLYLLYGQGVTGILGAGFVVALGAIFLSNGLLELTVAAIIIPIIYSAYSRYNKIK</sequence>
<dbReference type="AlphaFoldDB" id="A0A366ICX3"/>
<dbReference type="OrthoDB" id="9813540at2"/>
<dbReference type="Gene3D" id="1.10.1760.20">
    <property type="match status" value="1"/>
</dbReference>
<name>A0A366ICX3_9FIRM</name>
<comment type="caution">
    <text evidence="2">The sequence shown here is derived from an EMBL/GenBank/DDBJ whole genome shotgun (WGS) entry which is preliminary data.</text>
</comment>
<keyword evidence="1" id="KW-1133">Transmembrane helix</keyword>
<keyword evidence="1" id="KW-0812">Transmembrane</keyword>
<feature type="transmembrane region" description="Helical" evidence="1">
    <location>
        <begin position="35"/>
        <end position="54"/>
    </location>
</feature>
<keyword evidence="1" id="KW-0472">Membrane</keyword>
<evidence type="ECO:0000313" key="3">
    <source>
        <dbReference type="Proteomes" id="UP000253490"/>
    </source>
</evidence>
<reference evidence="2 3" key="1">
    <citation type="submission" date="2018-06" db="EMBL/GenBank/DDBJ databases">
        <title>Genomic Encyclopedia of Type Strains, Phase IV (KMG-IV): sequencing the most valuable type-strain genomes for metagenomic binning, comparative biology and taxonomic classification.</title>
        <authorList>
            <person name="Goeker M."/>
        </authorList>
    </citation>
    <scope>NUCLEOTIDE SEQUENCE [LARGE SCALE GENOMIC DNA]</scope>
    <source>
        <strain evidence="2 3">DSM 22112</strain>
    </source>
</reference>
<feature type="transmembrane region" description="Helical" evidence="1">
    <location>
        <begin position="120"/>
        <end position="143"/>
    </location>
</feature>
<dbReference type="Proteomes" id="UP000253490">
    <property type="component" value="Unassembled WGS sequence"/>
</dbReference>
<keyword evidence="3" id="KW-1185">Reference proteome</keyword>
<dbReference type="GO" id="GO:0022857">
    <property type="term" value="F:transmembrane transporter activity"/>
    <property type="evidence" value="ECO:0007669"/>
    <property type="project" value="InterPro"/>
</dbReference>
<feature type="transmembrane region" description="Helical" evidence="1">
    <location>
        <begin position="149"/>
        <end position="182"/>
    </location>
</feature>
<accession>A0A366ICX3</accession>
<organism evidence="2 3">
    <name type="scientific">Alkalibaculum bacchi</name>
    <dbReference type="NCBI Taxonomy" id="645887"/>
    <lineage>
        <taxon>Bacteria</taxon>
        <taxon>Bacillati</taxon>
        <taxon>Bacillota</taxon>
        <taxon>Clostridia</taxon>
        <taxon>Eubacteriales</taxon>
        <taxon>Eubacteriaceae</taxon>
        <taxon>Alkalibaculum</taxon>
    </lineage>
</organism>
<dbReference type="Pfam" id="PF12822">
    <property type="entry name" value="ECF_trnsprt"/>
    <property type="match status" value="1"/>
</dbReference>
<feature type="transmembrane region" description="Helical" evidence="1">
    <location>
        <begin position="12"/>
        <end position="29"/>
    </location>
</feature>
<evidence type="ECO:0000313" key="2">
    <source>
        <dbReference type="EMBL" id="RBP67483.1"/>
    </source>
</evidence>
<proteinExistence type="predicted"/>
<dbReference type="RefSeq" id="WP_113920043.1">
    <property type="nucleotide sequence ID" value="NZ_QNRX01000004.1"/>
</dbReference>
<gene>
    <name evidence="2" type="ORF">DES36_104191</name>
</gene>
<dbReference type="EMBL" id="QNRX01000004">
    <property type="protein sequence ID" value="RBP67483.1"/>
    <property type="molecule type" value="Genomic_DNA"/>
</dbReference>
<feature type="transmembrane region" description="Helical" evidence="1">
    <location>
        <begin position="59"/>
        <end position="76"/>
    </location>
</feature>
<dbReference type="InterPro" id="IPR024529">
    <property type="entry name" value="ECF_trnsprt_substrate-spec"/>
</dbReference>